<keyword evidence="1" id="KW-1133">Transmembrane helix</keyword>
<gene>
    <name evidence="2" type="ORF">BW727_100851</name>
</gene>
<keyword evidence="1" id="KW-0812">Transmembrane</keyword>
<organism evidence="2 3">
    <name type="scientific">Jeotgalibaca dankookensis</name>
    <dbReference type="NCBI Taxonomy" id="708126"/>
    <lineage>
        <taxon>Bacteria</taxon>
        <taxon>Bacillati</taxon>
        <taxon>Bacillota</taxon>
        <taxon>Bacilli</taxon>
        <taxon>Lactobacillales</taxon>
        <taxon>Carnobacteriaceae</taxon>
        <taxon>Jeotgalibaca</taxon>
    </lineage>
</organism>
<dbReference type="AlphaFoldDB" id="A0A1S6INV5"/>
<dbReference type="EMBL" id="CP019728">
    <property type="protein sequence ID" value="AQS53244.1"/>
    <property type="molecule type" value="Genomic_DNA"/>
</dbReference>
<dbReference type="OrthoDB" id="2353140at2"/>
<reference evidence="2 3" key="1">
    <citation type="journal article" date="2014" name="Int. J. Syst. Evol. Microbiol.">
        <title>Jeotgalibaca dankookensis gen. nov., sp. nov., a member of the family Carnobacteriaceae, isolated from seujeot (Korean traditional food).</title>
        <authorList>
            <person name="Lee D.G."/>
            <person name="Trujillo M.E."/>
            <person name="Kang H."/>
            <person name="Ahn T.Y."/>
        </authorList>
    </citation>
    <scope>NUCLEOTIDE SEQUENCE [LARGE SCALE GENOMIC DNA]</scope>
    <source>
        <strain evidence="2 3">EX-07</strain>
    </source>
</reference>
<dbReference type="RefSeq" id="WP_062471990.1">
    <property type="nucleotide sequence ID" value="NZ_BBYN01000035.1"/>
</dbReference>
<protein>
    <submittedName>
        <fullName evidence="2">Uncharacterized protein</fullName>
    </submittedName>
</protein>
<dbReference type="Proteomes" id="UP000188993">
    <property type="component" value="Chromosome"/>
</dbReference>
<keyword evidence="1" id="KW-0472">Membrane</keyword>
<dbReference type="KEGG" id="jda:BW727_100851"/>
<feature type="transmembrane region" description="Helical" evidence="1">
    <location>
        <begin position="103"/>
        <end position="122"/>
    </location>
</feature>
<name>A0A1S6INV5_9LACT</name>
<proteinExistence type="predicted"/>
<evidence type="ECO:0000313" key="2">
    <source>
        <dbReference type="EMBL" id="AQS53244.1"/>
    </source>
</evidence>
<evidence type="ECO:0000313" key="3">
    <source>
        <dbReference type="Proteomes" id="UP000188993"/>
    </source>
</evidence>
<evidence type="ECO:0000256" key="1">
    <source>
        <dbReference type="SAM" id="Phobius"/>
    </source>
</evidence>
<sequence length="140" mass="15518">MTKKDKEKILAISEINSLYKLPLSVINDLQKNYPKILESVSNVGHLGSKSQDSVYATIDKAMEIFNKQLEDPNLSEESRNSINESINNLVNRADNKDTEFKKWMFSLVIVGVGGLGLSGLALTEKGSELGKTLLNSFNKI</sequence>
<keyword evidence="3" id="KW-1185">Reference proteome</keyword>
<accession>A0A1S6INV5</accession>